<protein>
    <submittedName>
        <fullName evidence="1">Uncharacterized protein</fullName>
    </submittedName>
</protein>
<evidence type="ECO:0000313" key="2">
    <source>
        <dbReference type="Proteomes" id="UP001187531"/>
    </source>
</evidence>
<dbReference type="Proteomes" id="UP001187531">
    <property type="component" value="Unassembled WGS sequence"/>
</dbReference>
<gene>
    <name evidence="1" type="ORF">QYM36_004667</name>
</gene>
<reference evidence="1" key="1">
    <citation type="submission" date="2023-07" db="EMBL/GenBank/DDBJ databases">
        <title>Chromosome-level genome assembly of Artemia franciscana.</title>
        <authorList>
            <person name="Jo E."/>
        </authorList>
    </citation>
    <scope>NUCLEOTIDE SEQUENCE</scope>
    <source>
        <tissue evidence="1">Whole body</tissue>
    </source>
</reference>
<evidence type="ECO:0000313" key="1">
    <source>
        <dbReference type="EMBL" id="KAK2720860.1"/>
    </source>
</evidence>
<comment type="caution">
    <text evidence="1">The sequence shown here is derived from an EMBL/GenBank/DDBJ whole genome shotgun (WGS) entry which is preliminary data.</text>
</comment>
<name>A0AA88I370_ARTSF</name>
<organism evidence="1 2">
    <name type="scientific">Artemia franciscana</name>
    <name type="common">Brine shrimp</name>
    <name type="synonym">Artemia sanfranciscana</name>
    <dbReference type="NCBI Taxonomy" id="6661"/>
    <lineage>
        <taxon>Eukaryota</taxon>
        <taxon>Metazoa</taxon>
        <taxon>Ecdysozoa</taxon>
        <taxon>Arthropoda</taxon>
        <taxon>Crustacea</taxon>
        <taxon>Branchiopoda</taxon>
        <taxon>Anostraca</taxon>
        <taxon>Artemiidae</taxon>
        <taxon>Artemia</taxon>
    </lineage>
</organism>
<dbReference type="AlphaFoldDB" id="A0AA88I370"/>
<proteinExistence type="predicted"/>
<keyword evidence="2" id="KW-1185">Reference proteome</keyword>
<dbReference type="EMBL" id="JAVRJZ010000007">
    <property type="protein sequence ID" value="KAK2720860.1"/>
    <property type="molecule type" value="Genomic_DNA"/>
</dbReference>
<accession>A0AA88I370</accession>
<sequence>MTRSVVLKSCLNLDPDEIVLDLVKKFLLSENFFKHSETLSHILFYFSRNFLDPSPATNLLFDFGLLHKMAMQDSARYLKNLGSL</sequence>